<dbReference type="GO" id="GO:0008017">
    <property type="term" value="F:microtubule binding"/>
    <property type="evidence" value="ECO:0007669"/>
    <property type="project" value="InterPro"/>
</dbReference>
<dbReference type="GO" id="GO:0051256">
    <property type="term" value="P:mitotic spindle midzone assembly"/>
    <property type="evidence" value="ECO:0007669"/>
    <property type="project" value="TreeGrafter"/>
</dbReference>
<evidence type="ECO:0000256" key="1">
    <source>
        <dbReference type="SAM" id="MobiDB-lite"/>
    </source>
</evidence>
<evidence type="ECO:0000313" key="2">
    <source>
        <dbReference type="EMBL" id="ORE02836.1"/>
    </source>
</evidence>
<dbReference type="Proteomes" id="UP000242414">
    <property type="component" value="Unassembled WGS sequence"/>
</dbReference>
<dbReference type="EMBL" id="KV922030">
    <property type="protein sequence ID" value="ORE02836.1"/>
    <property type="molecule type" value="Genomic_DNA"/>
</dbReference>
<proteinExistence type="predicted"/>
<dbReference type="InterPro" id="IPR007145">
    <property type="entry name" value="MAP65_Ase1_PRC1"/>
</dbReference>
<reference evidence="2" key="1">
    <citation type="journal article" date="2016" name="Proc. Natl. Acad. Sci. U.S.A.">
        <title>Lipid metabolic changes in an early divergent fungus govern the establishment of a mutualistic symbiosis with endobacteria.</title>
        <authorList>
            <person name="Lastovetsky O.A."/>
            <person name="Gaspar M.L."/>
            <person name="Mondo S.J."/>
            <person name="LaButti K.M."/>
            <person name="Sandor L."/>
            <person name="Grigoriev I.V."/>
            <person name="Henry S.A."/>
            <person name="Pawlowska T.E."/>
        </authorList>
    </citation>
    <scope>NUCLEOTIDE SEQUENCE [LARGE SCALE GENOMIC DNA]</scope>
    <source>
        <strain evidence="2">ATCC 52814</strain>
    </source>
</reference>
<dbReference type="Pfam" id="PF03999">
    <property type="entry name" value="MAP65_ASE1"/>
    <property type="match status" value="1"/>
</dbReference>
<feature type="compositionally biased region" description="Low complexity" evidence="1">
    <location>
        <begin position="497"/>
        <end position="509"/>
    </location>
</feature>
<dbReference type="AlphaFoldDB" id="A0A1X0QSW7"/>
<sequence>MDILYSHLSTLFHLWRSLEVDPCTINTKLYNVIQELECLIKLEKKQKLYLVADIEDLASSIEDASIQLGVSAEDTLQVDVTIPTVPKHRLLLELNNKLNNEIITRQYHLKKWLPEIEQLSKELDLHLKEYDDSDLSWANVQMISCDLRDLRELKAQRSKEFELLVRAIQYYWNILDHTVNTNDALEVSLDALFQHFPLPPDTIATVAPMTMIIQDTEYFHKSLMKLSQNNLNQLRTMKQNLETIFKSRLIIYTKSITKIKAVWEELQVPILERPILPTKLGTSDMVKLKDIVNNLDPFIKRAFERYILQFKDQLESLWDSCLVSRLERDEFIASLYKKNTKQEIKFTVDKHIRYLRSMVPKGQALLVLMKERKDLIQKMIDFEKKASDPKRLFQASFQLLEEEKWRNTCLPRLLQLDRSLIKAIQEFEKLAGKPVMFGGKRYLDTLLEEIADREANQTFFGFLNTEPSTSTTTITTNIKRIKNARPASVGSLGSMVKKQQQQQQQPQKPRVMCPTSSQSMPLDKQPKRQQVSKDSKPSSSIHSASYIPSSPKAYKKNNGRTNSMIPIPHRNPLTATKSI</sequence>
<dbReference type="GO" id="GO:0005737">
    <property type="term" value="C:cytoplasm"/>
    <property type="evidence" value="ECO:0007669"/>
    <property type="project" value="TreeGrafter"/>
</dbReference>
<dbReference type="VEuPathDB" id="FungiDB:BCV72DRAFT_41957"/>
<dbReference type="PANTHER" id="PTHR19321:SF41">
    <property type="entry name" value="FASCETTO-RELATED"/>
    <property type="match status" value="1"/>
</dbReference>
<accession>A0A1X0QSW7</accession>
<dbReference type="PANTHER" id="PTHR19321">
    <property type="entry name" value="PROTEIN REGULATOR OF CYTOKINESIS 1 PRC1-RELATED"/>
    <property type="match status" value="1"/>
</dbReference>
<feature type="compositionally biased region" description="Low complexity" evidence="1">
    <location>
        <begin position="537"/>
        <end position="551"/>
    </location>
</feature>
<dbReference type="GO" id="GO:1990023">
    <property type="term" value="C:mitotic spindle midzone"/>
    <property type="evidence" value="ECO:0007669"/>
    <property type="project" value="TreeGrafter"/>
</dbReference>
<dbReference type="OrthoDB" id="642895at2759"/>
<gene>
    <name evidence="2" type="ORF">BCV72DRAFT_41957</name>
</gene>
<dbReference type="Gene3D" id="1.20.58.1520">
    <property type="match status" value="1"/>
</dbReference>
<organism evidence="2">
    <name type="scientific">Rhizopus microsporus var. microsporus</name>
    <dbReference type="NCBI Taxonomy" id="86635"/>
    <lineage>
        <taxon>Eukaryota</taxon>
        <taxon>Fungi</taxon>
        <taxon>Fungi incertae sedis</taxon>
        <taxon>Mucoromycota</taxon>
        <taxon>Mucoromycotina</taxon>
        <taxon>Mucoromycetes</taxon>
        <taxon>Mucorales</taxon>
        <taxon>Mucorineae</taxon>
        <taxon>Rhizopodaceae</taxon>
        <taxon>Rhizopus</taxon>
    </lineage>
</organism>
<evidence type="ECO:0008006" key="3">
    <source>
        <dbReference type="Google" id="ProtNLM"/>
    </source>
</evidence>
<feature type="region of interest" description="Disordered" evidence="1">
    <location>
        <begin position="488"/>
        <end position="579"/>
    </location>
</feature>
<name>A0A1X0QSW7_RHIZD</name>
<protein>
    <recommendedName>
        <fullName evidence="3">Microtubule associated protein</fullName>
    </recommendedName>
</protein>